<feature type="transmembrane region" description="Helical" evidence="1">
    <location>
        <begin position="46"/>
        <end position="64"/>
    </location>
</feature>
<feature type="transmembrane region" description="Helical" evidence="1">
    <location>
        <begin position="12"/>
        <end position="34"/>
    </location>
</feature>
<dbReference type="Proteomes" id="UP000184207">
    <property type="component" value="Unassembled WGS sequence"/>
</dbReference>
<evidence type="ECO:0000313" key="3">
    <source>
        <dbReference type="Proteomes" id="UP000184207"/>
    </source>
</evidence>
<dbReference type="Pfam" id="PF13347">
    <property type="entry name" value="MFS_2"/>
    <property type="match status" value="1"/>
</dbReference>
<keyword evidence="2" id="KW-0762">Sugar transport</keyword>
<dbReference type="STRING" id="1121883.SAMN02745226_01320"/>
<accession>A0A1M7SW23</accession>
<proteinExistence type="predicted"/>
<dbReference type="AlphaFoldDB" id="A0A1M7SW23"/>
<evidence type="ECO:0000256" key="1">
    <source>
        <dbReference type="SAM" id="Phobius"/>
    </source>
</evidence>
<feature type="transmembrane region" description="Helical" evidence="1">
    <location>
        <begin position="93"/>
        <end position="110"/>
    </location>
</feature>
<dbReference type="EMBL" id="FRDJ01000006">
    <property type="protein sequence ID" value="SHN62757.1"/>
    <property type="molecule type" value="Genomic_DNA"/>
</dbReference>
<reference evidence="3" key="1">
    <citation type="submission" date="2016-12" db="EMBL/GenBank/DDBJ databases">
        <authorList>
            <person name="Varghese N."/>
            <person name="Submissions S."/>
        </authorList>
    </citation>
    <scope>NUCLEOTIDE SEQUENCE [LARGE SCALE GENOMIC DNA]</scope>
    <source>
        <strain evidence="3">DSM 13020</strain>
    </source>
</reference>
<protein>
    <submittedName>
        <fullName evidence="2">MFS/sugar transport protein</fullName>
    </submittedName>
</protein>
<evidence type="ECO:0000313" key="2">
    <source>
        <dbReference type="EMBL" id="SHN62757.1"/>
    </source>
</evidence>
<organism evidence="2 3">
    <name type="scientific">Fervidobacterium gondwanense DSM 13020</name>
    <dbReference type="NCBI Taxonomy" id="1121883"/>
    <lineage>
        <taxon>Bacteria</taxon>
        <taxon>Thermotogati</taxon>
        <taxon>Thermotogota</taxon>
        <taxon>Thermotogae</taxon>
        <taxon>Thermotogales</taxon>
        <taxon>Fervidobacteriaceae</taxon>
        <taxon>Fervidobacterium</taxon>
    </lineage>
</organism>
<keyword evidence="3" id="KW-1185">Reference proteome</keyword>
<gene>
    <name evidence="2" type="ORF">SAMN02745226_01320</name>
</gene>
<sequence>MAERLPLWKKWMYALGQLGWSLTSFAIGNALVYFYMPPEGVNFTQFIQKGIVFAGLTIVGLALGTSRLFDAITDPLVATLSDRSKLKLGRRRGYLAISVLPFALLSYRFYRHRVII</sequence>
<keyword evidence="1" id="KW-0812">Transmembrane</keyword>
<keyword evidence="1" id="KW-1133">Transmembrane helix</keyword>
<keyword evidence="1" id="KW-0472">Membrane</keyword>
<keyword evidence="2" id="KW-0813">Transport</keyword>
<name>A0A1M7SW23_FERGO</name>